<organism evidence="3 4">
    <name type="scientific">Apiospora aurea</name>
    <dbReference type="NCBI Taxonomy" id="335848"/>
    <lineage>
        <taxon>Eukaryota</taxon>
        <taxon>Fungi</taxon>
        <taxon>Dikarya</taxon>
        <taxon>Ascomycota</taxon>
        <taxon>Pezizomycotina</taxon>
        <taxon>Sordariomycetes</taxon>
        <taxon>Xylariomycetidae</taxon>
        <taxon>Amphisphaeriales</taxon>
        <taxon>Apiosporaceae</taxon>
        <taxon>Apiospora</taxon>
    </lineage>
</organism>
<accession>A0ABR1QRV0</accession>
<reference evidence="3 4" key="1">
    <citation type="submission" date="2023-01" db="EMBL/GenBank/DDBJ databases">
        <title>Analysis of 21 Apiospora genomes using comparative genomics revels a genus with tremendous synthesis potential of carbohydrate active enzymes and secondary metabolites.</title>
        <authorList>
            <person name="Sorensen T."/>
        </authorList>
    </citation>
    <scope>NUCLEOTIDE SEQUENCE [LARGE SCALE GENOMIC DNA]</scope>
    <source>
        <strain evidence="3 4">CBS 24483</strain>
    </source>
</reference>
<sequence>MRVSALLLTFATAATSLPLLGLEKVVKEVEQLGGDGGLINVSPNVSPKVGLSNDGSCTGLGVSACDPINVGGTQNSNNSNNNSKEKTSNTTPTPSGQSGSGGGLINLSPVVSPDLDVSNDNSCLGLGISVCDPINVKGTQNSHNS</sequence>
<evidence type="ECO:0000313" key="4">
    <source>
        <dbReference type="Proteomes" id="UP001391051"/>
    </source>
</evidence>
<protein>
    <recommendedName>
        <fullName evidence="5">Hydrophobin</fullName>
    </recommendedName>
</protein>
<feature type="signal peptide" evidence="2">
    <location>
        <begin position="1"/>
        <end position="16"/>
    </location>
</feature>
<feature type="compositionally biased region" description="Low complexity" evidence="1">
    <location>
        <begin position="73"/>
        <end position="97"/>
    </location>
</feature>
<evidence type="ECO:0000313" key="3">
    <source>
        <dbReference type="EMBL" id="KAK7962605.1"/>
    </source>
</evidence>
<keyword evidence="4" id="KW-1185">Reference proteome</keyword>
<gene>
    <name evidence="3" type="ORF">PG986_003430</name>
</gene>
<evidence type="ECO:0008006" key="5">
    <source>
        <dbReference type="Google" id="ProtNLM"/>
    </source>
</evidence>
<feature type="chain" id="PRO_5046262409" description="Hydrophobin" evidence="2">
    <location>
        <begin position="17"/>
        <end position="145"/>
    </location>
</feature>
<proteinExistence type="predicted"/>
<evidence type="ECO:0000256" key="1">
    <source>
        <dbReference type="SAM" id="MobiDB-lite"/>
    </source>
</evidence>
<dbReference type="EMBL" id="JAQQWE010000002">
    <property type="protein sequence ID" value="KAK7962605.1"/>
    <property type="molecule type" value="Genomic_DNA"/>
</dbReference>
<keyword evidence="2" id="KW-0732">Signal</keyword>
<evidence type="ECO:0000256" key="2">
    <source>
        <dbReference type="SAM" id="SignalP"/>
    </source>
</evidence>
<dbReference type="GeneID" id="92072714"/>
<dbReference type="RefSeq" id="XP_066704716.1">
    <property type="nucleotide sequence ID" value="XM_066839652.1"/>
</dbReference>
<feature type="region of interest" description="Disordered" evidence="1">
    <location>
        <begin position="68"/>
        <end position="108"/>
    </location>
</feature>
<name>A0ABR1QRV0_9PEZI</name>
<comment type="caution">
    <text evidence="3">The sequence shown here is derived from an EMBL/GenBank/DDBJ whole genome shotgun (WGS) entry which is preliminary data.</text>
</comment>
<dbReference type="Proteomes" id="UP001391051">
    <property type="component" value="Unassembled WGS sequence"/>
</dbReference>